<dbReference type="InterPro" id="IPR001381">
    <property type="entry name" value="DHquinase_I"/>
</dbReference>
<evidence type="ECO:0000313" key="5">
    <source>
        <dbReference type="EMBL" id="UTY39710.1"/>
    </source>
</evidence>
<keyword evidence="4" id="KW-0057">Aromatic amino acid biosynthesis</keyword>
<feature type="active site" description="Proton donor/acceptor" evidence="4">
    <location>
        <position position="142"/>
    </location>
</feature>
<dbReference type="HAMAP" id="MF_00214">
    <property type="entry name" value="AroD"/>
    <property type="match status" value="1"/>
</dbReference>
<comment type="catalytic activity">
    <reaction evidence="1 4">
        <text>3-dehydroquinate = 3-dehydroshikimate + H2O</text>
        <dbReference type="Rhea" id="RHEA:21096"/>
        <dbReference type="ChEBI" id="CHEBI:15377"/>
        <dbReference type="ChEBI" id="CHEBI:16630"/>
        <dbReference type="ChEBI" id="CHEBI:32364"/>
        <dbReference type="EC" id="4.2.1.10"/>
    </reaction>
</comment>
<feature type="binding site" evidence="4">
    <location>
        <position position="81"/>
    </location>
    <ligand>
        <name>3-dehydroquinate</name>
        <dbReference type="ChEBI" id="CHEBI:32364"/>
    </ligand>
</feature>
<dbReference type="CDD" id="cd00502">
    <property type="entry name" value="DHQase_I"/>
    <property type="match status" value="1"/>
</dbReference>
<dbReference type="InterPro" id="IPR018508">
    <property type="entry name" value="3-dehydroquinate_DH_AS"/>
</dbReference>
<proteinExistence type="inferred from homology"/>
<dbReference type="InterPro" id="IPR013785">
    <property type="entry name" value="Aldolase_TIM"/>
</dbReference>
<dbReference type="NCBIfam" id="TIGR01093">
    <property type="entry name" value="aroD"/>
    <property type="match status" value="1"/>
</dbReference>
<keyword evidence="6" id="KW-1185">Reference proteome</keyword>
<organism evidence="5 6">
    <name type="scientific">Allocoprobacillus halotolerans</name>
    <dbReference type="NCBI Taxonomy" id="2944914"/>
    <lineage>
        <taxon>Bacteria</taxon>
        <taxon>Bacillati</taxon>
        <taxon>Bacillota</taxon>
        <taxon>Erysipelotrichia</taxon>
        <taxon>Erysipelotrichales</taxon>
        <taxon>Erysipelotrichaceae</taxon>
        <taxon>Allocoprobacillus</taxon>
    </lineage>
</organism>
<feature type="binding site" evidence="4">
    <location>
        <position position="230"/>
    </location>
    <ligand>
        <name>3-dehydroquinate</name>
        <dbReference type="ChEBI" id="CHEBI:32364"/>
    </ligand>
</feature>
<name>A0ABY5I3Q1_9FIRM</name>
<evidence type="ECO:0000256" key="2">
    <source>
        <dbReference type="ARBA" id="ARBA00023239"/>
    </source>
</evidence>
<dbReference type="Proteomes" id="UP001060112">
    <property type="component" value="Chromosome"/>
</dbReference>
<dbReference type="SUPFAM" id="SSF51569">
    <property type="entry name" value="Aldolase"/>
    <property type="match status" value="1"/>
</dbReference>
<dbReference type="EC" id="4.2.1.10" evidence="4"/>
<keyword evidence="4" id="KW-0028">Amino-acid biosynthesis</keyword>
<gene>
    <name evidence="4 5" type="primary">aroD</name>
    <name evidence="5" type="ORF">NMU03_02525</name>
</gene>
<comment type="subunit">
    <text evidence="4">Homodimer.</text>
</comment>
<feature type="binding site" evidence="4">
    <location>
        <begin position="46"/>
        <end position="48"/>
    </location>
    <ligand>
        <name>3-dehydroquinate</name>
        <dbReference type="ChEBI" id="CHEBI:32364"/>
    </ligand>
</feature>
<feature type="active site" description="Schiff-base intermediate with substrate" evidence="4">
    <location>
        <position position="169"/>
    </location>
</feature>
<accession>A0ABY5I3Q1</accession>
<keyword evidence="3 4" id="KW-0704">Schiff base</keyword>
<dbReference type="Pfam" id="PF01487">
    <property type="entry name" value="DHquinase_I"/>
    <property type="match status" value="1"/>
</dbReference>
<keyword evidence="2 4" id="KW-0456">Lyase</keyword>
<reference evidence="5" key="1">
    <citation type="submission" date="2022-07" db="EMBL/GenBank/DDBJ databases">
        <title>Faecal culturing of patients with breast cancer.</title>
        <authorList>
            <person name="Teng N.M.Y."/>
            <person name="Kiu R."/>
            <person name="Evans R."/>
            <person name="Baker D.J."/>
            <person name="Zenner C."/>
            <person name="Robinson S.D."/>
            <person name="Hall L.J."/>
        </authorList>
    </citation>
    <scope>NUCLEOTIDE SEQUENCE</scope>
    <source>
        <strain evidence="5">LH1062</strain>
    </source>
</reference>
<evidence type="ECO:0000256" key="4">
    <source>
        <dbReference type="HAMAP-Rule" id="MF_00214"/>
    </source>
</evidence>
<comment type="similarity">
    <text evidence="4">Belongs to the type-I 3-dehydroquinase family.</text>
</comment>
<dbReference type="PANTHER" id="PTHR43699">
    <property type="entry name" value="3-DEHYDROQUINATE DEHYDRATASE"/>
    <property type="match status" value="1"/>
</dbReference>
<sequence length="250" mass="28249">MKICQVRQLKIGEGKPKICVPIVETSTSSIIQQVQQLQSYTLDLIELRIDFYQDIHDLDKVQDLLQQIRQLTQYPILFTYRSLKEGGHIQLSDQEYLSLIQVACQSQCVDIVDIEIESGNVLVYQLVEIAHENGIKVLMSNHDFEKTPDVMEMKKRIESMEILGADICKMAVMPNSYKDVIHLLNTTIEMSQRLNRPLVTMSMGSMGKISRIVGELTGSVITFASVGQTSAPGQIALEDMQTLLEVIHHD</sequence>
<feature type="binding site" evidence="4">
    <location>
        <position position="234"/>
    </location>
    <ligand>
        <name>3-dehydroquinate</name>
        <dbReference type="ChEBI" id="CHEBI:32364"/>
    </ligand>
</feature>
<comment type="pathway">
    <text evidence="4">Metabolic intermediate biosynthesis; chorismate biosynthesis; chorismate from D-erythrose 4-phosphate and phosphoenolpyruvate: step 3/7.</text>
</comment>
<dbReference type="EMBL" id="CP101620">
    <property type="protein sequence ID" value="UTY39710.1"/>
    <property type="molecule type" value="Genomic_DNA"/>
</dbReference>
<comment type="caution">
    <text evidence="4">Lacks conserved residue(s) required for the propagation of feature annotation.</text>
</comment>
<dbReference type="Gene3D" id="3.20.20.70">
    <property type="entry name" value="Aldolase class I"/>
    <property type="match status" value="1"/>
</dbReference>
<protein>
    <recommendedName>
        <fullName evidence="4">3-dehydroquinate dehydratase</fullName>
        <shortName evidence="4">3-dehydroquinase</shortName>
        <ecNumber evidence="4">4.2.1.10</ecNumber>
    </recommendedName>
    <alternativeName>
        <fullName evidence="4">Type I DHQase</fullName>
    </alternativeName>
    <alternativeName>
        <fullName evidence="4">Type I dehydroquinase</fullName>
        <shortName evidence="4">DHQ1</shortName>
    </alternativeName>
</protein>
<dbReference type="GO" id="GO:0003855">
    <property type="term" value="F:3-dehydroquinate dehydratase activity"/>
    <property type="evidence" value="ECO:0007669"/>
    <property type="project" value="UniProtKB-EC"/>
</dbReference>
<evidence type="ECO:0000256" key="1">
    <source>
        <dbReference type="ARBA" id="ARBA00001864"/>
    </source>
</evidence>
<dbReference type="PANTHER" id="PTHR43699:SF1">
    <property type="entry name" value="3-DEHYDROQUINATE DEHYDRATASE"/>
    <property type="match status" value="1"/>
</dbReference>
<evidence type="ECO:0000313" key="6">
    <source>
        <dbReference type="Proteomes" id="UP001060112"/>
    </source>
</evidence>
<feature type="binding site" evidence="4">
    <location>
        <position position="211"/>
    </location>
    <ligand>
        <name>3-dehydroquinate</name>
        <dbReference type="ChEBI" id="CHEBI:32364"/>
    </ligand>
</feature>
<dbReference type="PROSITE" id="PS01028">
    <property type="entry name" value="DEHYDROQUINASE_I"/>
    <property type="match status" value="1"/>
</dbReference>
<dbReference type="InterPro" id="IPR050146">
    <property type="entry name" value="Type-I_3-dehydroquinase"/>
</dbReference>
<dbReference type="RefSeq" id="WP_290141040.1">
    <property type="nucleotide sequence ID" value="NZ_CP101620.1"/>
</dbReference>
<comment type="function">
    <text evidence="4">Involved in the third step of the chorismate pathway, which leads to the biosynthesis of aromatic amino acids. Catalyzes the cis-dehydration of 3-dehydroquinate (DHQ) and introduces the first double bond of the aromatic ring to yield 3-dehydroshikimate.</text>
</comment>
<evidence type="ECO:0000256" key="3">
    <source>
        <dbReference type="ARBA" id="ARBA00023270"/>
    </source>
</evidence>